<dbReference type="Proteomes" id="UP001221142">
    <property type="component" value="Unassembled WGS sequence"/>
</dbReference>
<protein>
    <submittedName>
        <fullName evidence="2">Uncharacterized protein</fullName>
    </submittedName>
</protein>
<evidence type="ECO:0000256" key="1">
    <source>
        <dbReference type="SAM" id="MobiDB-lite"/>
    </source>
</evidence>
<name>A0AAD7BRG5_9AGAR</name>
<gene>
    <name evidence="2" type="ORF">FB45DRAFT_1059371</name>
</gene>
<sequence length="433" mass="47517">MSATILRTSRSLRWNLPNPHTPVAVDPKLQVTASSSTFTIGDSPNEEDATLCYATPASDYDLTACASTPVLSPELKIQPLPFSKCLDLLLPQLPEIPDWYDDDEVVPHPVEILEPVSDTPQSDYHSCFEYQYTPILEAAAPVSAQVQAEGPARLPSSVPNRPQHRRRSYSLDSAGQRPLSFSFLPDAGLGIGLASPFSLSPSWAIIPIDPDSDLEPADPDSDTDAAVYSSSIPQLDLNLDLDVNLWPSPTLEYTQYTPLLPHDSPNVAPDSFQSPPGLRRNEALAVWRPAGPIATYLDHDISRATSGADEDREYDYWGDDDDDDVCSLEQPFPSSASIWVLDRSPPRNAAVRPLPQSASWPAARVAATRTQQKQEKRWTLEEQITIALLAAASDGERNGRPRTLSVAEKEGFTEGKTRLGRMLGRIRAWRGAL</sequence>
<proteinExistence type="predicted"/>
<evidence type="ECO:0000313" key="2">
    <source>
        <dbReference type="EMBL" id="KAJ7628649.1"/>
    </source>
</evidence>
<evidence type="ECO:0000313" key="3">
    <source>
        <dbReference type="Proteomes" id="UP001221142"/>
    </source>
</evidence>
<dbReference type="EMBL" id="JARKIF010000010">
    <property type="protein sequence ID" value="KAJ7628649.1"/>
    <property type="molecule type" value="Genomic_DNA"/>
</dbReference>
<accession>A0AAD7BRG5</accession>
<reference evidence="2" key="1">
    <citation type="submission" date="2023-03" db="EMBL/GenBank/DDBJ databases">
        <title>Massive genome expansion in bonnet fungi (Mycena s.s.) driven by repeated elements and novel gene families across ecological guilds.</title>
        <authorList>
            <consortium name="Lawrence Berkeley National Laboratory"/>
            <person name="Harder C.B."/>
            <person name="Miyauchi S."/>
            <person name="Viragh M."/>
            <person name="Kuo A."/>
            <person name="Thoen E."/>
            <person name="Andreopoulos B."/>
            <person name="Lu D."/>
            <person name="Skrede I."/>
            <person name="Drula E."/>
            <person name="Henrissat B."/>
            <person name="Morin E."/>
            <person name="Kohler A."/>
            <person name="Barry K."/>
            <person name="LaButti K."/>
            <person name="Morin E."/>
            <person name="Salamov A."/>
            <person name="Lipzen A."/>
            <person name="Mereny Z."/>
            <person name="Hegedus B."/>
            <person name="Baldrian P."/>
            <person name="Stursova M."/>
            <person name="Weitz H."/>
            <person name="Taylor A."/>
            <person name="Grigoriev I.V."/>
            <person name="Nagy L.G."/>
            <person name="Martin F."/>
            <person name="Kauserud H."/>
        </authorList>
    </citation>
    <scope>NUCLEOTIDE SEQUENCE</scope>
    <source>
        <strain evidence="2">9284</strain>
    </source>
</reference>
<dbReference type="AlphaFoldDB" id="A0AAD7BRG5"/>
<comment type="caution">
    <text evidence="2">The sequence shown here is derived from an EMBL/GenBank/DDBJ whole genome shotgun (WGS) entry which is preliminary data.</text>
</comment>
<feature type="region of interest" description="Disordered" evidence="1">
    <location>
        <begin position="147"/>
        <end position="173"/>
    </location>
</feature>
<organism evidence="2 3">
    <name type="scientific">Roridomyces roridus</name>
    <dbReference type="NCBI Taxonomy" id="1738132"/>
    <lineage>
        <taxon>Eukaryota</taxon>
        <taxon>Fungi</taxon>
        <taxon>Dikarya</taxon>
        <taxon>Basidiomycota</taxon>
        <taxon>Agaricomycotina</taxon>
        <taxon>Agaricomycetes</taxon>
        <taxon>Agaricomycetidae</taxon>
        <taxon>Agaricales</taxon>
        <taxon>Marasmiineae</taxon>
        <taxon>Mycenaceae</taxon>
        <taxon>Roridomyces</taxon>
    </lineage>
</organism>
<keyword evidence="3" id="KW-1185">Reference proteome</keyword>